<gene>
    <name evidence="5" type="ORF">CUNI_LOCUS495</name>
</gene>
<dbReference type="SUPFAM" id="SSF52058">
    <property type="entry name" value="L domain-like"/>
    <property type="match status" value="2"/>
</dbReference>
<name>A0A8S3YD55_9EUPU</name>
<dbReference type="InterPro" id="IPR032675">
    <property type="entry name" value="LRR_dom_sf"/>
</dbReference>
<dbReference type="GO" id="GO:0005615">
    <property type="term" value="C:extracellular space"/>
    <property type="evidence" value="ECO:0007669"/>
    <property type="project" value="TreeGrafter"/>
</dbReference>
<evidence type="ECO:0000256" key="4">
    <source>
        <dbReference type="SAM" id="SignalP"/>
    </source>
</evidence>
<keyword evidence="6" id="KW-1185">Reference proteome</keyword>
<dbReference type="OrthoDB" id="10008953at2759"/>
<dbReference type="PROSITE" id="PS51450">
    <property type="entry name" value="LRR"/>
    <property type="match status" value="2"/>
</dbReference>
<dbReference type="EMBL" id="CAJHNH020000057">
    <property type="protein sequence ID" value="CAG5114937.1"/>
    <property type="molecule type" value="Genomic_DNA"/>
</dbReference>
<dbReference type="Gene3D" id="3.80.10.10">
    <property type="entry name" value="Ribonuclease Inhibitor"/>
    <property type="match status" value="3"/>
</dbReference>
<dbReference type="Proteomes" id="UP000678393">
    <property type="component" value="Unassembled WGS sequence"/>
</dbReference>
<organism evidence="5 6">
    <name type="scientific">Candidula unifasciata</name>
    <dbReference type="NCBI Taxonomy" id="100452"/>
    <lineage>
        <taxon>Eukaryota</taxon>
        <taxon>Metazoa</taxon>
        <taxon>Spiralia</taxon>
        <taxon>Lophotrochozoa</taxon>
        <taxon>Mollusca</taxon>
        <taxon>Gastropoda</taxon>
        <taxon>Heterobranchia</taxon>
        <taxon>Euthyneura</taxon>
        <taxon>Panpulmonata</taxon>
        <taxon>Eupulmonata</taxon>
        <taxon>Stylommatophora</taxon>
        <taxon>Helicina</taxon>
        <taxon>Helicoidea</taxon>
        <taxon>Geomitridae</taxon>
        <taxon>Candidula</taxon>
    </lineage>
</organism>
<dbReference type="SMART" id="SM00369">
    <property type="entry name" value="LRR_TYP"/>
    <property type="match status" value="6"/>
</dbReference>
<sequence>MDSEIIRLTGLILFYFCTALLAADDCTYQACFCEGTQIICQDRGLSAIPPIVGTGPDNPELMFDTNNIMAIQAGSLPKHLKRFTAFDNPLTTIDSSAFVDSESTLEVLQLSNFRFTRFPDAFMNLTHLKYITMYDANILDWNAKVMKNIGPGVLSLDLQNMGIVAWPDWIQFFRSLITLSLDDGGIDSLPDNALDMLANSLTTLSMNNNSLTAIPKAVSRLKALQILTLYHNKIIDIAWLPHSSNITSLGLSYNRLFNATQLSLSLRPLAGSLNQINLVGNRFTEIPDLSFLKHVSGLDFSYNQLSDSQAGPLPSNIFNLNLEYNYLRRIPGVFSKLPTVMELMMTTNVVTEIQASDFSPWIATVDLSFNKIMELTDTSFPQNSTITTLNLNNNPIATISQNVFNNLLRLGELNMKNTKIARLPVALSVLTNVNFFEVDGSPYLVCTCMEKSLAQWILSRPNMPDGYCGLSTIRNFYFTLSQYCP</sequence>
<reference evidence="5" key="1">
    <citation type="submission" date="2021-04" db="EMBL/GenBank/DDBJ databases">
        <authorList>
            <consortium name="Molecular Ecology Group"/>
        </authorList>
    </citation>
    <scope>NUCLEOTIDE SEQUENCE</scope>
</reference>
<evidence type="ECO:0000313" key="6">
    <source>
        <dbReference type="Proteomes" id="UP000678393"/>
    </source>
</evidence>
<keyword evidence="1" id="KW-0433">Leucine-rich repeat</keyword>
<keyword evidence="3" id="KW-0677">Repeat</keyword>
<evidence type="ECO:0000256" key="1">
    <source>
        <dbReference type="ARBA" id="ARBA00022614"/>
    </source>
</evidence>
<feature type="signal peptide" evidence="4">
    <location>
        <begin position="1"/>
        <end position="22"/>
    </location>
</feature>
<evidence type="ECO:0000313" key="5">
    <source>
        <dbReference type="EMBL" id="CAG5114937.1"/>
    </source>
</evidence>
<dbReference type="PANTHER" id="PTHR24373:SF370">
    <property type="entry name" value="FISH-LIPS, ISOFORM E"/>
    <property type="match status" value="1"/>
</dbReference>
<evidence type="ECO:0000256" key="2">
    <source>
        <dbReference type="ARBA" id="ARBA00022729"/>
    </source>
</evidence>
<feature type="chain" id="PRO_5035881214" evidence="4">
    <location>
        <begin position="23"/>
        <end position="485"/>
    </location>
</feature>
<dbReference type="PANTHER" id="PTHR24373">
    <property type="entry name" value="SLIT RELATED LEUCINE-RICH REPEAT NEURONAL PROTEIN"/>
    <property type="match status" value="1"/>
</dbReference>
<accession>A0A8S3YD55</accession>
<dbReference type="AlphaFoldDB" id="A0A8S3YD55"/>
<dbReference type="InterPro" id="IPR050328">
    <property type="entry name" value="Dev_Immune_Receptor"/>
</dbReference>
<evidence type="ECO:0000256" key="3">
    <source>
        <dbReference type="ARBA" id="ARBA00022737"/>
    </source>
</evidence>
<keyword evidence="2 4" id="KW-0732">Signal</keyword>
<protein>
    <submittedName>
        <fullName evidence="5">Uncharacterized protein</fullName>
    </submittedName>
</protein>
<dbReference type="InterPro" id="IPR001611">
    <property type="entry name" value="Leu-rich_rpt"/>
</dbReference>
<dbReference type="InterPro" id="IPR003591">
    <property type="entry name" value="Leu-rich_rpt_typical-subtyp"/>
</dbReference>
<dbReference type="Pfam" id="PF13855">
    <property type="entry name" value="LRR_8"/>
    <property type="match status" value="2"/>
</dbReference>
<dbReference type="GO" id="GO:0031012">
    <property type="term" value="C:extracellular matrix"/>
    <property type="evidence" value="ECO:0007669"/>
    <property type="project" value="TreeGrafter"/>
</dbReference>
<comment type="caution">
    <text evidence="5">The sequence shown here is derived from an EMBL/GenBank/DDBJ whole genome shotgun (WGS) entry which is preliminary data.</text>
</comment>
<proteinExistence type="predicted"/>